<comment type="similarity">
    <text evidence="2">Belongs to the FAD-binding oxidoreductase/transferase type 4 family.</text>
</comment>
<dbReference type="GO" id="GO:0071949">
    <property type="term" value="F:FAD binding"/>
    <property type="evidence" value="ECO:0007669"/>
    <property type="project" value="InterPro"/>
</dbReference>
<evidence type="ECO:0000256" key="7">
    <source>
        <dbReference type="ARBA" id="ARBA00038897"/>
    </source>
</evidence>
<dbReference type="InterPro" id="IPR016164">
    <property type="entry name" value="FAD-linked_Oxase-like_C"/>
</dbReference>
<dbReference type="GO" id="GO:0008720">
    <property type="term" value="F:D-lactate dehydrogenase (NAD+) activity"/>
    <property type="evidence" value="ECO:0007669"/>
    <property type="project" value="TreeGrafter"/>
</dbReference>
<dbReference type="PANTHER" id="PTHR11748:SF111">
    <property type="entry name" value="D-LACTATE DEHYDROGENASE, MITOCHONDRIAL-RELATED"/>
    <property type="match status" value="1"/>
</dbReference>
<dbReference type="GO" id="GO:0051536">
    <property type="term" value="F:iron-sulfur cluster binding"/>
    <property type="evidence" value="ECO:0007669"/>
    <property type="project" value="InterPro"/>
</dbReference>
<keyword evidence="5" id="KW-0809">Transit peptide</keyword>
<dbReference type="InterPro" id="IPR006094">
    <property type="entry name" value="Oxid_FAD_bind_N"/>
</dbReference>
<keyword evidence="4" id="KW-0274">FAD</keyword>
<protein>
    <recommendedName>
        <fullName evidence="7">D-lactate dehydrogenase (cytochrome)</fullName>
        <ecNumber evidence="7">1.1.2.4</ecNumber>
    </recommendedName>
</protein>
<dbReference type="AlphaFoldDB" id="A0A284VQ85"/>
<reference evidence="10" key="1">
    <citation type="submission" date="2017-06" db="EMBL/GenBank/DDBJ databases">
        <authorList>
            <person name="Cremers G."/>
        </authorList>
    </citation>
    <scope>NUCLEOTIDE SEQUENCE [LARGE SCALE GENOMIC DNA]</scope>
</reference>
<feature type="domain" description="FAD-binding PCMH-type" evidence="8">
    <location>
        <begin position="48"/>
        <end position="218"/>
    </location>
</feature>
<dbReference type="SUPFAM" id="SSF46548">
    <property type="entry name" value="alpha-helical ferredoxin"/>
    <property type="match status" value="1"/>
</dbReference>
<evidence type="ECO:0000256" key="4">
    <source>
        <dbReference type="ARBA" id="ARBA00022827"/>
    </source>
</evidence>
<evidence type="ECO:0000256" key="2">
    <source>
        <dbReference type="ARBA" id="ARBA00008000"/>
    </source>
</evidence>
<dbReference type="Gene3D" id="1.10.1060.10">
    <property type="entry name" value="Alpha-helical ferredoxin"/>
    <property type="match status" value="1"/>
</dbReference>
<evidence type="ECO:0000313" key="10">
    <source>
        <dbReference type="Proteomes" id="UP000218615"/>
    </source>
</evidence>
<keyword evidence="6" id="KW-0560">Oxidoreductase</keyword>
<dbReference type="Pfam" id="PF13534">
    <property type="entry name" value="Fer4_17"/>
    <property type="match status" value="1"/>
</dbReference>
<dbReference type="InterPro" id="IPR009051">
    <property type="entry name" value="Helical_ferredxn"/>
</dbReference>
<sequence>MIIMTLNTSQQAYLEEKFKDRVTFDPVERKLYGHDIAAIPALIKPLIGDTTPDAVVQPRSEEELIELVRWAGEHKIPLTPRGKATSGYGGAIPVKKGVVVDFYRMKEVLAVDEDNLTVTVQPGISWEQLDNKLASSDLTLRLYPTSYPSSTVGGWLAQGGAGIGSYEYGYFRENVVSARVVLPAGEVRDFSGEELDLVSEAEGITGLISRVTLRVQPKEDMDVAALACPDALDLQKLVKSIIEAKLPIWSMVFINPRMAEMKNRAPVMEHYGHPAEERVLLPAAYVLTLAFRMKNSGTVRSALPELVKPCEAELLDDRIARHEWEHRFKLMVVKRLGPSLVPAEVIVPLSNLGSMMGEIERKVDQPIVKEGVIIRNGSKGEPEAVILGFIPSDQRKFSYNFVFGLVLTIMKIAEKNGGRPYATGLYFSKKTDEVLGKERAKRLRTFKKETDPRGLMNPDKVIGNGLLGIALHVAGSFEPLIRPLGNMVTTRIGERPEGNIRDIPADVAWYAYSCSQCGYCMDECAQFYGRGWESQSPRGKWYWLREYMEGRAQWNQKMVDTFLVCTTCELCNRRCSASLPVEPSWMKLRGKLINEDKQMTFPPFVIMSEALRAQGDIWAGYRKDRSAWFPEDLKEKHGPHHRSKNVYFAGCTASYVEKDIGMASVRLLDKAGVDFTYLGEKESCCATPMLVAGRWDLFAETMKRNIAAVKAAGADTVITSCPACDLMWRQVYPEWAKRLGIKYGISTRHYSQIVSEKIKAGEFKFPAQATKPVTVTWHDSCHIGRASGIYEPPRDVIKAIPNVKFVEMSHNRENAHCCGSVLTLIKEPPVAADIGRIRLDEAVEAGAEKVLALCPCCQFQLRVSTDKKKVPVEVVDLARFAAAAIGYEFPDPNPEVQAQWAVFEAMIALMTPRGFADLMGTMFPELIDAMPFGMGKMMRAMGRVPGALSLMKPMFPVLFPILLPKMMPKVMPATLERVQQRIPMPDYMAEQMPELMPKVMDNLMPHMIDDVVPLVTQPMIDYLGGKVPPKKEKG</sequence>
<dbReference type="InterPro" id="IPR016169">
    <property type="entry name" value="FAD-bd_PCMH_sub2"/>
</dbReference>
<gene>
    <name evidence="9" type="ORF">MNV_330005</name>
</gene>
<keyword evidence="3" id="KW-0285">Flavoprotein</keyword>
<dbReference type="InterPro" id="IPR036318">
    <property type="entry name" value="FAD-bd_PCMH-like_sf"/>
</dbReference>
<dbReference type="InterPro" id="IPR016166">
    <property type="entry name" value="FAD-bd_PCMH"/>
</dbReference>
<evidence type="ECO:0000256" key="3">
    <source>
        <dbReference type="ARBA" id="ARBA00022630"/>
    </source>
</evidence>
<dbReference type="EC" id="1.1.2.4" evidence="7"/>
<dbReference type="Pfam" id="PF02754">
    <property type="entry name" value="CCG"/>
    <property type="match status" value="2"/>
</dbReference>
<keyword evidence="10" id="KW-1185">Reference proteome</keyword>
<evidence type="ECO:0000256" key="6">
    <source>
        <dbReference type="ARBA" id="ARBA00023002"/>
    </source>
</evidence>
<evidence type="ECO:0000256" key="5">
    <source>
        <dbReference type="ARBA" id="ARBA00022946"/>
    </source>
</evidence>
<accession>A0A284VQ85</accession>
<dbReference type="PANTHER" id="PTHR11748">
    <property type="entry name" value="D-LACTATE DEHYDROGENASE"/>
    <property type="match status" value="1"/>
</dbReference>
<dbReference type="InterPro" id="IPR004017">
    <property type="entry name" value="Cys_rich_dom"/>
</dbReference>
<dbReference type="SUPFAM" id="SSF55103">
    <property type="entry name" value="FAD-linked oxidases, C-terminal domain"/>
    <property type="match status" value="1"/>
</dbReference>
<dbReference type="Gene3D" id="3.30.465.10">
    <property type="match status" value="1"/>
</dbReference>
<dbReference type="InterPro" id="IPR004113">
    <property type="entry name" value="FAD-bd_oxidored_4_C"/>
</dbReference>
<dbReference type="Pfam" id="PF01565">
    <property type="entry name" value="FAD_binding_4"/>
    <property type="match status" value="1"/>
</dbReference>
<evidence type="ECO:0000259" key="8">
    <source>
        <dbReference type="PROSITE" id="PS51387"/>
    </source>
</evidence>
<name>A0A284VQ85_9EURY</name>
<dbReference type="EMBL" id="FZMP01000178">
    <property type="protein sequence ID" value="SNQ61337.1"/>
    <property type="molecule type" value="Genomic_DNA"/>
</dbReference>
<organism evidence="9 10">
    <name type="scientific">Candidatus Methanoperedens nitratireducens</name>
    <dbReference type="NCBI Taxonomy" id="1392998"/>
    <lineage>
        <taxon>Archaea</taxon>
        <taxon>Methanobacteriati</taxon>
        <taxon>Methanobacteriota</taxon>
        <taxon>Stenosarchaea group</taxon>
        <taxon>Methanomicrobia</taxon>
        <taxon>Methanosarcinales</taxon>
        <taxon>ANME-2 cluster</taxon>
        <taxon>Candidatus Methanoperedentaceae</taxon>
        <taxon>Candidatus Methanoperedens</taxon>
    </lineage>
</organism>
<dbReference type="GO" id="GO:0004458">
    <property type="term" value="F:D-lactate dehydrogenase (cytochrome) activity"/>
    <property type="evidence" value="ECO:0007669"/>
    <property type="project" value="UniProtKB-EC"/>
</dbReference>
<dbReference type="SUPFAM" id="SSF56176">
    <property type="entry name" value="FAD-binding/transporter-associated domain-like"/>
    <property type="match status" value="1"/>
</dbReference>
<dbReference type="Pfam" id="PF02913">
    <property type="entry name" value="FAD-oxidase_C"/>
    <property type="match status" value="1"/>
</dbReference>
<evidence type="ECO:0000256" key="1">
    <source>
        <dbReference type="ARBA" id="ARBA00001974"/>
    </source>
</evidence>
<evidence type="ECO:0000313" key="9">
    <source>
        <dbReference type="EMBL" id="SNQ61337.1"/>
    </source>
</evidence>
<dbReference type="Proteomes" id="UP000218615">
    <property type="component" value="Unassembled WGS sequence"/>
</dbReference>
<comment type="cofactor">
    <cofactor evidence="1">
        <name>FAD</name>
        <dbReference type="ChEBI" id="CHEBI:57692"/>
    </cofactor>
</comment>
<dbReference type="PROSITE" id="PS51387">
    <property type="entry name" value="FAD_PCMH"/>
    <property type="match status" value="1"/>
</dbReference>
<dbReference type="GO" id="GO:1903457">
    <property type="term" value="P:lactate catabolic process"/>
    <property type="evidence" value="ECO:0007669"/>
    <property type="project" value="TreeGrafter"/>
</dbReference>
<proteinExistence type="inferred from homology"/>